<dbReference type="EMBL" id="JAQZAO010000007">
    <property type="protein sequence ID" value="MDD7967198.1"/>
    <property type="molecule type" value="Genomic_DNA"/>
</dbReference>
<dbReference type="InterPro" id="IPR006158">
    <property type="entry name" value="Cobalamin-bd"/>
</dbReference>
<protein>
    <submittedName>
        <fullName evidence="4">Cobalamin-dependent protein</fullName>
    </submittedName>
</protein>
<dbReference type="Pfam" id="PF02310">
    <property type="entry name" value="B12-binding"/>
    <property type="match status" value="1"/>
</dbReference>
<evidence type="ECO:0000313" key="4">
    <source>
        <dbReference type="EMBL" id="MDD7967198.1"/>
    </source>
</evidence>
<dbReference type="Pfam" id="PF02607">
    <property type="entry name" value="B12-binding_2"/>
    <property type="match status" value="1"/>
</dbReference>
<evidence type="ECO:0000313" key="5">
    <source>
        <dbReference type="Proteomes" id="UP001300763"/>
    </source>
</evidence>
<dbReference type="InterPro" id="IPR050554">
    <property type="entry name" value="Met_Synthase/Corrinoid"/>
</dbReference>
<dbReference type="Proteomes" id="UP001300763">
    <property type="component" value="Unassembled WGS sequence"/>
</dbReference>
<sequence length="356" mass="36326">MTTTSPPTDPAALRVAYLERLATSDEPGAVAVAVGALEAGADPEVVLLDVVAGAQREVGDLWAAGEWTVVQEHVATHISERVVAAVAQHAPAPAPSGLGKVAVACLDGEWHGLPARLLSEVLARHGWAVEFLGASVPAAQLATHLHRAGPDVVAISSSLPSRLPAARRMVEACRATGTPVLAGGAAFGEDGRWARAVGADGWAPDARAAAAMLAADPDGPWFADEDTGASAVPGSRDHVSAREEQAVLHARRAELVRQAAAAVRPGTAGGEVPDELADDLGHLVDFLAAAVFVDDPGLFDGFVRWVGTVTIPDGLRAEEVAPALDALAAALADSPRTVRLLRSAHGAHGGQPATVG</sequence>
<reference evidence="4 5" key="1">
    <citation type="submission" date="2023-02" db="EMBL/GenBank/DDBJ databases">
        <title>Genome sequencing required for Actinomycetospora new species description.</title>
        <authorList>
            <person name="Saimee Y."/>
            <person name="Duangmal K."/>
        </authorList>
    </citation>
    <scope>NUCLEOTIDE SEQUENCE [LARGE SCALE GENOMIC DNA]</scope>
    <source>
        <strain evidence="4 5">DW7H6</strain>
    </source>
</reference>
<dbReference type="Gene3D" id="3.40.50.280">
    <property type="entry name" value="Cobalamin-binding domain"/>
    <property type="match status" value="1"/>
</dbReference>
<evidence type="ECO:0000256" key="1">
    <source>
        <dbReference type="ARBA" id="ARBA00022723"/>
    </source>
</evidence>
<gene>
    <name evidence="4" type="ORF">PGB27_17825</name>
</gene>
<accession>A0ABT5SWG3</accession>
<evidence type="ECO:0000259" key="3">
    <source>
        <dbReference type="PROSITE" id="PS51332"/>
    </source>
</evidence>
<comment type="caution">
    <text evidence="4">The sequence shown here is derived from an EMBL/GenBank/DDBJ whole genome shotgun (WGS) entry which is preliminary data.</text>
</comment>
<keyword evidence="5" id="KW-1185">Reference proteome</keyword>
<dbReference type="InterPro" id="IPR036724">
    <property type="entry name" value="Cobalamin-bd_sf"/>
</dbReference>
<proteinExistence type="predicted"/>
<dbReference type="InterPro" id="IPR003759">
    <property type="entry name" value="Cbl-bd_cap"/>
</dbReference>
<evidence type="ECO:0000256" key="2">
    <source>
        <dbReference type="ARBA" id="ARBA00023285"/>
    </source>
</evidence>
<dbReference type="PROSITE" id="PS51332">
    <property type="entry name" value="B12_BINDING"/>
    <property type="match status" value="1"/>
</dbReference>
<dbReference type="RefSeq" id="WP_274201725.1">
    <property type="nucleotide sequence ID" value="NZ_JAQZAO010000007.1"/>
</dbReference>
<keyword evidence="1" id="KW-0479">Metal-binding</keyword>
<dbReference type="Gene3D" id="1.10.1240.10">
    <property type="entry name" value="Methionine synthase domain"/>
    <property type="match status" value="1"/>
</dbReference>
<name>A0ABT5SWG3_9PSEU</name>
<organism evidence="4 5">
    <name type="scientific">Actinomycetospora lemnae</name>
    <dbReference type="NCBI Taxonomy" id="3019891"/>
    <lineage>
        <taxon>Bacteria</taxon>
        <taxon>Bacillati</taxon>
        <taxon>Actinomycetota</taxon>
        <taxon>Actinomycetes</taxon>
        <taxon>Pseudonocardiales</taxon>
        <taxon>Pseudonocardiaceae</taxon>
        <taxon>Actinomycetospora</taxon>
    </lineage>
</organism>
<keyword evidence="2" id="KW-0170">Cobalt</keyword>
<dbReference type="PANTHER" id="PTHR45833">
    <property type="entry name" value="METHIONINE SYNTHASE"/>
    <property type="match status" value="1"/>
</dbReference>
<dbReference type="SUPFAM" id="SSF52242">
    <property type="entry name" value="Cobalamin (vitamin B12)-binding domain"/>
    <property type="match status" value="1"/>
</dbReference>
<feature type="domain" description="B12-binding" evidence="3">
    <location>
        <begin position="98"/>
        <end position="223"/>
    </location>
</feature>
<dbReference type="PANTHER" id="PTHR45833:SF1">
    <property type="entry name" value="METHIONINE SYNTHASE"/>
    <property type="match status" value="1"/>
</dbReference>
<dbReference type="InterPro" id="IPR036594">
    <property type="entry name" value="Meth_synthase_dom"/>
</dbReference>